<dbReference type="PANTHER" id="PTHR36848">
    <property type="entry name" value="DNA-BINDING PROTEIN (PUTATIVE SECRETED PROTEIN)-RELATED"/>
    <property type="match status" value="1"/>
</dbReference>
<organism evidence="2 3">
    <name type="scientific">Viridothelium virens</name>
    <name type="common">Speckled blister lichen</name>
    <name type="synonym">Trypethelium virens</name>
    <dbReference type="NCBI Taxonomy" id="1048519"/>
    <lineage>
        <taxon>Eukaryota</taxon>
        <taxon>Fungi</taxon>
        <taxon>Dikarya</taxon>
        <taxon>Ascomycota</taxon>
        <taxon>Pezizomycotina</taxon>
        <taxon>Dothideomycetes</taxon>
        <taxon>Dothideomycetes incertae sedis</taxon>
        <taxon>Trypetheliales</taxon>
        <taxon>Trypetheliaceae</taxon>
        <taxon>Viridothelium</taxon>
    </lineage>
</organism>
<keyword evidence="1" id="KW-0732">Signal</keyword>
<gene>
    <name evidence="2" type="ORF">EV356DRAFT_446019</name>
</gene>
<evidence type="ECO:0000313" key="2">
    <source>
        <dbReference type="EMBL" id="KAF2234942.1"/>
    </source>
</evidence>
<dbReference type="InterPro" id="IPR008979">
    <property type="entry name" value="Galactose-bd-like_sf"/>
</dbReference>
<proteinExistence type="predicted"/>
<dbReference type="EMBL" id="ML991795">
    <property type="protein sequence ID" value="KAF2234942.1"/>
    <property type="molecule type" value="Genomic_DNA"/>
</dbReference>
<evidence type="ECO:0008006" key="4">
    <source>
        <dbReference type="Google" id="ProtNLM"/>
    </source>
</evidence>
<feature type="signal peptide" evidence="1">
    <location>
        <begin position="1"/>
        <end position="18"/>
    </location>
</feature>
<dbReference type="OrthoDB" id="2588159at2759"/>
<dbReference type="PANTHER" id="PTHR36848:SF2">
    <property type="entry name" value="SECRETED PROTEIN"/>
    <property type="match status" value="1"/>
</dbReference>
<protein>
    <recommendedName>
        <fullName evidence="4">Glycoside hydrolase family 2 protein</fullName>
    </recommendedName>
</protein>
<dbReference type="InterPro" id="IPR053161">
    <property type="entry name" value="Ulvan_degrading_GH"/>
</dbReference>
<dbReference type="AlphaFoldDB" id="A0A6A6HA95"/>
<dbReference type="Gene3D" id="2.60.120.260">
    <property type="entry name" value="Galactose-binding domain-like"/>
    <property type="match status" value="1"/>
</dbReference>
<accession>A0A6A6HA95</accession>
<keyword evidence="3" id="KW-1185">Reference proteome</keyword>
<name>A0A6A6HA95_VIRVR</name>
<sequence>MSLLSRFLFLLFLVAVIAQADLKPTGFGNRPTPWERHDVPAEFSDPFGLPRPTFRYWVPDADVEDNVLYTDLREIKAAGWDGVEVICLENYGIERAVVDPAIFGYGGSLWRQRFNTMLRAAQDLNLTVDFALGPTQGASIPILDPNSPGMNTELVYGQVNLTAGQAFSSPLPQPMRVNPGYANAPDFYPPQESYTNTFVAAVLIRRSDSTSHDPRVVQLDYSSVQELNSRVANNTLTFKTPNDGDYVLLAFWQRRTGYLAAQGAFNNATGPSNPASWFAYVVDHFSQAGTDLWTNFTEQYVMNGENADLLQQLGLYAWEDSAEFRAELFWTDGFISYFIQSRGYSPIAALACQFGTTGLPPSTLANGFFYFSFVDDSGADISWKLRNDYRQALQEAYEQYHLEGLSKWAATWNLQGSLQPYATAPNLAPPWDMNSAAAHIDAPETESNYFDDVLDAFRAMGGGAMMGQKQIFSSELGAHRYYTYAVTWPIILNDCRINYAGDVNRIVTHGFPYSGLRPAVEWPGLTTFEWTYSEMWGPRQPSWDYVREFGDWIGRTQLILQSGRPRVDIGIYRHQYISVDIKHFGMGEVIFGDSSLANAGYSYVSVSPSLPTRDNAVVEDDLLAPDGPGFSAFIVDNSTNITSEVLSQFLDYANKGFPIIFVGGVPHESPYFCTACDEYILDNIEKLLAYPSVGNVSTEAEVVSVLQRMNVIPAAENLDPCPILYVHRIDEANGVEYFWAYNSDLHGDHATKAAFKATGTPFQLNAWNGAITPAVNYTVNAGRYELWIDLRSNASTIIAFAPKDFFPNVTVPQSHIVSTNYEDGEYDAATKSILLKSSWDGPDGATLSDGRTLRSNSTTTLPPVSILTSWQLVVQDWLPNPDPYHNYTSVFKYHNYTLSELVPWCNIKGLEFSSGIGTYTASFQWSSNSTSTGAYLDLGKILHTARLWVNEHWTGPIEIENPVVDIRPYLVYGVNTVKIEVSTTLRNRLLQFNNTQSWEQAKYAATYAPQPYGLVQPVVLRPYSLLKIPL</sequence>
<dbReference type="Proteomes" id="UP000800092">
    <property type="component" value="Unassembled WGS sequence"/>
</dbReference>
<feature type="chain" id="PRO_5025636436" description="Glycoside hydrolase family 2 protein" evidence="1">
    <location>
        <begin position="19"/>
        <end position="1030"/>
    </location>
</feature>
<dbReference type="SUPFAM" id="SSF49785">
    <property type="entry name" value="Galactose-binding domain-like"/>
    <property type="match status" value="1"/>
</dbReference>
<evidence type="ECO:0000313" key="3">
    <source>
        <dbReference type="Proteomes" id="UP000800092"/>
    </source>
</evidence>
<reference evidence="2" key="1">
    <citation type="journal article" date="2020" name="Stud. Mycol.">
        <title>101 Dothideomycetes genomes: a test case for predicting lifestyles and emergence of pathogens.</title>
        <authorList>
            <person name="Haridas S."/>
            <person name="Albert R."/>
            <person name="Binder M."/>
            <person name="Bloem J."/>
            <person name="Labutti K."/>
            <person name="Salamov A."/>
            <person name="Andreopoulos B."/>
            <person name="Baker S."/>
            <person name="Barry K."/>
            <person name="Bills G."/>
            <person name="Bluhm B."/>
            <person name="Cannon C."/>
            <person name="Castanera R."/>
            <person name="Culley D."/>
            <person name="Daum C."/>
            <person name="Ezra D."/>
            <person name="Gonzalez J."/>
            <person name="Henrissat B."/>
            <person name="Kuo A."/>
            <person name="Liang C."/>
            <person name="Lipzen A."/>
            <person name="Lutzoni F."/>
            <person name="Magnuson J."/>
            <person name="Mondo S."/>
            <person name="Nolan M."/>
            <person name="Ohm R."/>
            <person name="Pangilinan J."/>
            <person name="Park H.-J."/>
            <person name="Ramirez L."/>
            <person name="Alfaro M."/>
            <person name="Sun H."/>
            <person name="Tritt A."/>
            <person name="Yoshinaga Y."/>
            <person name="Zwiers L.-H."/>
            <person name="Turgeon B."/>
            <person name="Goodwin S."/>
            <person name="Spatafora J."/>
            <person name="Crous P."/>
            <person name="Grigoriev I."/>
        </authorList>
    </citation>
    <scope>NUCLEOTIDE SEQUENCE</scope>
    <source>
        <strain evidence="2">Tuck. ex Michener</strain>
    </source>
</reference>
<evidence type="ECO:0000256" key="1">
    <source>
        <dbReference type="SAM" id="SignalP"/>
    </source>
</evidence>
<dbReference type="Pfam" id="PF17132">
    <property type="entry name" value="Glyco_hydro_106"/>
    <property type="match status" value="1"/>
</dbReference>